<accession>A0ABQ5JBZ0</accession>
<keyword evidence="2" id="KW-1185">Reference proteome</keyword>
<reference evidence="1" key="1">
    <citation type="journal article" date="2022" name="Int. J. Mol. Sci.">
        <title>Draft Genome of Tanacetum Coccineum: Genomic Comparison of Closely Related Tanacetum-Family Plants.</title>
        <authorList>
            <person name="Yamashiro T."/>
            <person name="Shiraishi A."/>
            <person name="Nakayama K."/>
            <person name="Satake H."/>
        </authorList>
    </citation>
    <scope>NUCLEOTIDE SEQUENCE</scope>
</reference>
<protein>
    <submittedName>
        <fullName evidence="1">Uncharacterized protein</fullName>
    </submittedName>
</protein>
<organism evidence="1 2">
    <name type="scientific">Tanacetum coccineum</name>
    <dbReference type="NCBI Taxonomy" id="301880"/>
    <lineage>
        <taxon>Eukaryota</taxon>
        <taxon>Viridiplantae</taxon>
        <taxon>Streptophyta</taxon>
        <taxon>Embryophyta</taxon>
        <taxon>Tracheophyta</taxon>
        <taxon>Spermatophyta</taxon>
        <taxon>Magnoliopsida</taxon>
        <taxon>eudicotyledons</taxon>
        <taxon>Gunneridae</taxon>
        <taxon>Pentapetalae</taxon>
        <taxon>asterids</taxon>
        <taxon>campanulids</taxon>
        <taxon>Asterales</taxon>
        <taxon>Asteraceae</taxon>
        <taxon>Asteroideae</taxon>
        <taxon>Anthemideae</taxon>
        <taxon>Anthemidinae</taxon>
        <taxon>Tanacetum</taxon>
    </lineage>
</organism>
<reference evidence="1" key="2">
    <citation type="submission" date="2022-01" db="EMBL/GenBank/DDBJ databases">
        <authorList>
            <person name="Yamashiro T."/>
            <person name="Shiraishi A."/>
            <person name="Satake H."/>
            <person name="Nakayama K."/>
        </authorList>
    </citation>
    <scope>NUCLEOTIDE SEQUENCE</scope>
</reference>
<dbReference type="EMBL" id="BQNB010021739">
    <property type="protein sequence ID" value="GJU09565.1"/>
    <property type="molecule type" value="Genomic_DNA"/>
</dbReference>
<name>A0ABQ5JBZ0_9ASTR</name>
<proteinExistence type="predicted"/>
<gene>
    <name evidence="1" type="ORF">Tco_1131961</name>
</gene>
<sequence length="86" mass="10065">MRLQLLQPNDNGSLEGLEVALFGSLNQSTAWSVFVQEFRALFQFVNERVITELEDCVLNHREESLLRNSWFVSSLDRRNMSKVYLE</sequence>
<dbReference type="Proteomes" id="UP001151760">
    <property type="component" value="Unassembled WGS sequence"/>
</dbReference>
<evidence type="ECO:0000313" key="2">
    <source>
        <dbReference type="Proteomes" id="UP001151760"/>
    </source>
</evidence>
<comment type="caution">
    <text evidence="1">The sequence shown here is derived from an EMBL/GenBank/DDBJ whole genome shotgun (WGS) entry which is preliminary data.</text>
</comment>
<evidence type="ECO:0000313" key="1">
    <source>
        <dbReference type="EMBL" id="GJU09565.1"/>
    </source>
</evidence>